<gene>
    <name evidence="1" type="ORF">K441DRAFT_596083</name>
</gene>
<name>A0ACC8ELC5_9PEZI</name>
<dbReference type="Proteomes" id="UP000250078">
    <property type="component" value="Unassembled WGS sequence"/>
</dbReference>
<organism evidence="1 2">
    <name type="scientific">Cenococcum geophilum 1.58</name>
    <dbReference type="NCBI Taxonomy" id="794803"/>
    <lineage>
        <taxon>Eukaryota</taxon>
        <taxon>Fungi</taxon>
        <taxon>Dikarya</taxon>
        <taxon>Ascomycota</taxon>
        <taxon>Pezizomycotina</taxon>
        <taxon>Dothideomycetes</taxon>
        <taxon>Pleosporomycetidae</taxon>
        <taxon>Gloniales</taxon>
        <taxon>Gloniaceae</taxon>
        <taxon>Cenococcum</taxon>
    </lineage>
</organism>
<sequence>IKKESAIKAYWRRMLCKFIDVVGYSINNGWIPTYLTLIYKLDILEKEKDAMYMQDLYAIINTH</sequence>
<reference evidence="1 2" key="1">
    <citation type="journal article" date="2016" name="Nat. Commun.">
        <title>Ectomycorrhizal ecology is imprinted in the genome of the dominant symbiotic fungus Cenococcum geophilum.</title>
        <authorList>
            <consortium name="DOE Joint Genome Institute"/>
            <person name="Peter M."/>
            <person name="Kohler A."/>
            <person name="Ohm R.A."/>
            <person name="Kuo A."/>
            <person name="Krutzmann J."/>
            <person name="Morin E."/>
            <person name="Arend M."/>
            <person name="Barry K.W."/>
            <person name="Binder M."/>
            <person name="Choi C."/>
            <person name="Clum A."/>
            <person name="Copeland A."/>
            <person name="Grisel N."/>
            <person name="Haridas S."/>
            <person name="Kipfer T."/>
            <person name="LaButti K."/>
            <person name="Lindquist E."/>
            <person name="Lipzen A."/>
            <person name="Maire R."/>
            <person name="Meier B."/>
            <person name="Mihaltcheva S."/>
            <person name="Molinier V."/>
            <person name="Murat C."/>
            <person name="Poggeler S."/>
            <person name="Quandt C.A."/>
            <person name="Sperisen C."/>
            <person name="Tritt A."/>
            <person name="Tisserant E."/>
            <person name="Crous P.W."/>
            <person name="Henrissat B."/>
            <person name="Nehls U."/>
            <person name="Egli S."/>
            <person name="Spatafora J.W."/>
            <person name="Grigoriev I.V."/>
            <person name="Martin F.M."/>
        </authorList>
    </citation>
    <scope>NUCLEOTIDE SEQUENCE [LARGE SCALE GENOMIC DNA]</scope>
    <source>
        <strain evidence="1 2">1.58</strain>
    </source>
</reference>
<protein>
    <submittedName>
        <fullName evidence="1">Uncharacterized protein</fullName>
    </submittedName>
</protein>
<evidence type="ECO:0000313" key="2">
    <source>
        <dbReference type="Proteomes" id="UP000250078"/>
    </source>
</evidence>
<evidence type="ECO:0000313" key="1">
    <source>
        <dbReference type="EMBL" id="OCK87079.1"/>
    </source>
</evidence>
<keyword evidence="2" id="KW-1185">Reference proteome</keyword>
<proteinExistence type="predicted"/>
<dbReference type="EMBL" id="KV748271">
    <property type="protein sequence ID" value="OCK87079.1"/>
    <property type="molecule type" value="Genomic_DNA"/>
</dbReference>
<accession>A0ACC8ELC5</accession>
<feature type="non-terminal residue" evidence="1">
    <location>
        <position position="1"/>
    </location>
</feature>